<dbReference type="AlphaFoldDB" id="A0A1H2PMX1"/>
<reference evidence="6" key="1">
    <citation type="submission" date="2016-09" db="EMBL/GenBank/DDBJ databases">
        <authorList>
            <person name="Varghese N."/>
            <person name="Submissions S."/>
        </authorList>
    </citation>
    <scope>NUCLEOTIDE SEQUENCE [LARGE SCALE GENOMIC DNA]</scope>
    <source>
        <strain evidence="6">JS23</strain>
    </source>
</reference>
<dbReference type="PANTHER" id="PTHR11364:SF27">
    <property type="entry name" value="SULFURTRANSFERASE"/>
    <property type="match status" value="1"/>
</dbReference>
<protein>
    <recommendedName>
        <fullName evidence="3">Sulfurtransferase</fullName>
    </recommendedName>
</protein>
<keyword evidence="2" id="KW-0677">Repeat</keyword>
<organism evidence="5 6">
    <name type="scientific">Chitinasiproducens palmae</name>
    <dbReference type="NCBI Taxonomy" id="1770053"/>
    <lineage>
        <taxon>Bacteria</taxon>
        <taxon>Pseudomonadati</taxon>
        <taxon>Pseudomonadota</taxon>
        <taxon>Betaproteobacteria</taxon>
        <taxon>Burkholderiales</taxon>
        <taxon>Burkholderiaceae</taxon>
        <taxon>Chitinasiproducens</taxon>
    </lineage>
</organism>
<dbReference type="PANTHER" id="PTHR11364">
    <property type="entry name" value="THIOSULFATE SULFERTANSFERASE"/>
    <property type="match status" value="1"/>
</dbReference>
<dbReference type="Proteomes" id="UP000243719">
    <property type="component" value="Unassembled WGS sequence"/>
</dbReference>
<keyword evidence="5" id="KW-0670">Pyruvate</keyword>
<evidence type="ECO:0000259" key="4">
    <source>
        <dbReference type="PROSITE" id="PS50206"/>
    </source>
</evidence>
<keyword evidence="6" id="KW-1185">Reference proteome</keyword>
<dbReference type="SUPFAM" id="SSF52821">
    <property type="entry name" value="Rhodanese/Cell cycle control phosphatase"/>
    <property type="match status" value="2"/>
</dbReference>
<dbReference type="PROSITE" id="PS00380">
    <property type="entry name" value="RHODANESE_1"/>
    <property type="match status" value="1"/>
</dbReference>
<feature type="domain" description="Rhodanese" evidence="4">
    <location>
        <begin position="33"/>
        <end position="152"/>
    </location>
</feature>
<dbReference type="STRING" id="1770053.SAMN05216551_102286"/>
<sequence>MPNGPLGATRTESPMSFNTLISAEQLATLLADTAANVLVCDCSYDLTNPAAGSASYRHAHIPGAVYVDLERTLSGQKTGRNGRHPLPAPASLAEALSGLGANTDTQLVCYDGAGGMFAARLWWLARWLGHDRVAVLDGGLAAWQAAGQPTEQGDGRTPARADFPVRAPLVATVDYDTVLANVARPTRVVLDARAADRFRGENETLDAVGGHIPNARNRFFRDNLGADGRFKSPERLRAEFSAVAGHTDGSALIAQCGSGVTACHNLLAMEVAGIPGAALYPGSWSEWSSRPGAPIATGSH</sequence>
<evidence type="ECO:0000313" key="5">
    <source>
        <dbReference type="EMBL" id="SDV47116.1"/>
    </source>
</evidence>
<evidence type="ECO:0000256" key="3">
    <source>
        <dbReference type="RuleBase" id="RU000507"/>
    </source>
</evidence>
<dbReference type="InterPro" id="IPR001763">
    <property type="entry name" value="Rhodanese-like_dom"/>
</dbReference>
<name>A0A1H2PMX1_9BURK</name>
<dbReference type="Pfam" id="PF00581">
    <property type="entry name" value="Rhodanese"/>
    <property type="match status" value="2"/>
</dbReference>
<dbReference type="GO" id="GO:0004792">
    <property type="term" value="F:thiosulfate-cyanide sulfurtransferase activity"/>
    <property type="evidence" value="ECO:0007669"/>
    <property type="project" value="InterPro"/>
</dbReference>
<dbReference type="InterPro" id="IPR036873">
    <property type="entry name" value="Rhodanese-like_dom_sf"/>
</dbReference>
<evidence type="ECO:0000256" key="2">
    <source>
        <dbReference type="ARBA" id="ARBA00022737"/>
    </source>
</evidence>
<dbReference type="InterPro" id="IPR001307">
    <property type="entry name" value="Thiosulphate_STrfase_CS"/>
</dbReference>
<evidence type="ECO:0000256" key="1">
    <source>
        <dbReference type="ARBA" id="ARBA00022679"/>
    </source>
</evidence>
<dbReference type="EMBL" id="FNLO01000002">
    <property type="protein sequence ID" value="SDV47116.1"/>
    <property type="molecule type" value="Genomic_DNA"/>
</dbReference>
<dbReference type="CDD" id="cd01449">
    <property type="entry name" value="TST_Repeat_2"/>
    <property type="match status" value="1"/>
</dbReference>
<proteinExistence type="predicted"/>
<dbReference type="CDD" id="cd01448">
    <property type="entry name" value="TST_Repeat_1"/>
    <property type="match status" value="1"/>
</dbReference>
<accession>A0A1H2PMX1</accession>
<dbReference type="InterPro" id="IPR045078">
    <property type="entry name" value="TST/MPST-like"/>
</dbReference>
<feature type="domain" description="Rhodanese" evidence="4">
    <location>
        <begin position="183"/>
        <end position="296"/>
    </location>
</feature>
<dbReference type="PROSITE" id="PS00683">
    <property type="entry name" value="RHODANESE_2"/>
    <property type="match status" value="1"/>
</dbReference>
<gene>
    <name evidence="5" type="ORF">SAMN05216551_102286</name>
</gene>
<dbReference type="OrthoDB" id="9781034at2"/>
<dbReference type="Gene3D" id="3.40.250.10">
    <property type="entry name" value="Rhodanese-like domain"/>
    <property type="match status" value="2"/>
</dbReference>
<dbReference type="SMART" id="SM00450">
    <property type="entry name" value="RHOD"/>
    <property type="match status" value="2"/>
</dbReference>
<keyword evidence="1 3" id="KW-0808">Transferase</keyword>
<evidence type="ECO:0000313" key="6">
    <source>
        <dbReference type="Proteomes" id="UP000243719"/>
    </source>
</evidence>
<dbReference type="PROSITE" id="PS50206">
    <property type="entry name" value="RHODANESE_3"/>
    <property type="match status" value="2"/>
</dbReference>